<dbReference type="Pfam" id="PF00501">
    <property type="entry name" value="AMP-binding"/>
    <property type="match status" value="1"/>
</dbReference>
<dbReference type="EMBL" id="WHJG01000021">
    <property type="protein sequence ID" value="NHZ81426.1"/>
    <property type="molecule type" value="Genomic_DNA"/>
</dbReference>
<reference evidence="7 8" key="1">
    <citation type="submission" date="2019-10" db="EMBL/GenBank/DDBJ databases">
        <title>Taxonomy of Antarctic Massilia spp.: description of Massilia rubra sp. nov., Massilia aquatica sp. nov., Massilia mucilaginosa sp. nov., Massilia frigida sp. nov. isolated from streams, lakes and regoliths.</title>
        <authorList>
            <person name="Holochova P."/>
            <person name="Sedlacek I."/>
            <person name="Kralova S."/>
            <person name="Maslanova I."/>
            <person name="Busse H.-J."/>
            <person name="Stankova E."/>
            <person name="Vrbovska V."/>
            <person name="Kovarovic V."/>
            <person name="Bartak M."/>
            <person name="Svec P."/>
            <person name="Pantucek R."/>
        </authorList>
    </citation>
    <scope>NUCLEOTIDE SEQUENCE [LARGE SCALE GENOMIC DNA]</scope>
    <source>
        <strain evidence="7 8">CCM 8695</strain>
    </source>
</reference>
<evidence type="ECO:0000256" key="3">
    <source>
        <dbReference type="ARBA" id="ARBA00022553"/>
    </source>
</evidence>
<dbReference type="Gene3D" id="3.40.109.10">
    <property type="entry name" value="NADH Oxidase"/>
    <property type="match status" value="1"/>
</dbReference>
<dbReference type="InterPro" id="IPR001242">
    <property type="entry name" value="Condensation_dom"/>
</dbReference>
<evidence type="ECO:0000313" key="7">
    <source>
        <dbReference type="EMBL" id="NHZ81426.1"/>
    </source>
</evidence>
<dbReference type="InterPro" id="IPR020845">
    <property type="entry name" value="AMP-binding_CS"/>
</dbReference>
<comment type="pathway">
    <text evidence="1">Siderophore biosynthesis.</text>
</comment>
<dbReference type="SMART" id="SM00823">
    <property type="entry name" value="PKS_PP"/>
    <property type="match status" value="1"/>
</dbReference>
<keyword evidence="3" id="KW-0597">Phosphoprotein</keyword>
<evidence type="ECO:0000256" key="1">
    <source>
        <dbReference type="ARBA" id="ARBA00004924"/>
    </source>
</evidence>
<sequence length="1330" mass="140842">MACSSRCRHQAARRSARDGRVSGAAPDPAVHDDAIQAGFPALTELQLAYLVGPELPELGGTGCWLCWELERPEWDLARLEAAWNTLIARHENLRTVFDGAGQHVLATVPHYAVDCLDLRGTGAVPATQQLERLRAQMFDTRSDPARWPLFRVTAARTDAGMRLWLGFDMIMIDAASIFRLLGELGRLHDDPLTPLAPLAGHYRDVFAARHLEKLRRHHACAGYWSARLDDFPRAPELPVNPVVPPCGRFVRHEQRLDGAQWKAFQGHAAARGLGRVPAIVAVFAQVLARWATQPRFALNLTVGKHLADAIPDGVLGEFSSNVLLAVDCDRSAPLAAGAGAIAAQLASDLAHADMSGIAFAAQLGQRHGVRALMPVVFTSLLHRHATGSPLGRFVTGMTRTPQVALDCQIMDDEGRLYLSWDVREDYFPDGLAEAMFETWTAAIGQLAASDAAWDAPLSLPLPAAQRERRTQANASATPWPAQTLHGRVLEQAALTPERIALIAPDATLSYRELAVRAAGLAHALRQAGAQANELVAVALPRGWAQVVAVLGVQMAGAAYLPIDHAAPPARVAELLRLGRCRHAVAADDVALLDGVQRIAAAPEPTSPMDYDPGPATPDDLAYVIFTSGSTGTPKGVMIRHSAAANTVRDINERYQVGALDRVLGLSALNFDLSVWDIFGTLSAGGALVIPQADGLLDPAYLKELVNTHRVTLWNSVPSHLHMLTQDSAGLHLPTLRLGMLSGDWIPLSLPGRVSFPLVSLGGATEASIWSIAYPIGDVSPAWKSIPYGKPLANQRFHVLDERMDDCPDGVVGQLYIGGVGLADGYWGSPELTAASFVHHPATGERLYRSGDWGRYYADGNIEFLGRTDGQVKISGHRVELGEVEVALERCPGVSGSVALTFTDAHGQQRLAAFITGAAGVGEVRERLKATLPAYMVPSRLLSLDTLPLTANGKIDRKLLAARAGAAPVHSVADTAPPRPALERLFGADSLVAAGAARRALVAPGAGLRADLAGAAAIALPCAPTAPPLRSVRDFAGAVTLAQLAALLGGLGASEAGARLQRRYPSAGDSYSVQTYVQLGAAAGELAAGMYYYHPARNALLFIGPGEGVDSGCQVPANQRMAGEAAFTVFFFARLDALRALYGDMAEPFAWMEAGHMAQILRQSAAELGLGLCLVGAYDAAPVLAALGLDPHSVALAAMLGGVPATLAQALPAPDPVAPAGTGGELAGQIAAIWRDLLGLASVGHDERFNEVGGTSFSMIALRRELAARLGVHVSITDLFRYTTISQLVAHLGERAGTAVAAAPVPAPPSDGSDDALSAKRQLRRALRRAS</sequence>
<feature type="region of interest" description="Disordered" evidence="5">
    <location>
        <begin position="1"/>
        <end position="29"/>
    </location>
</feature>
<dbReference type="SUPFAM" id="SSF56801">
    <property type="entry name" value="Acetyl-CoA synthetase-like"/>
    <property type="match status" value="1"/>
</dbReference>
<evidence type="ECO:0000313" key="8">
    <source>
        <dbReference type="Proteomes" id="UP000621455"/>
    </source>
</evidence>
<feature type="compositionally biased region" description="Basic residues" evidence="5">
    <location>
        <begin position="1"/>
        <end position="14"/>
    </location>
</feature>
<dbReference type="InterPro" id="IPR029479">
    <property type="entry name" value="Nitroreductase"/>
</dbReference>
<name>A0ABX0NFI5_9BURK</name>
<keyword evidence="2" id="KW-0596">Phosphopantetheine</keyword>
<dbReference type="SUPFAM" id="SSF55469">
    <property type="entry name" value="FMN-dependent nitroreductase-like"/>
    <property type="match status" value="1"/>
</dbReference>
<accession>A0ABX0NFI5</accession>
<dbReference type="InterPro" id="IPR000415">
    <property type="entry name" value="Nitroreductase-like"/>
</dbReference>
<dbReference type="Gene3D" id="2.30.38.10">
    <property type="entry name" value="Luciferase, Domain 3"/>
    <property type="match status" value="1"/>
</dbReference>
<keyword evidence="8" id="KW-1185">Reference proteome</keyword>
<dbReference type="PANTHER" id="PTHR45527">
    <property type="entry name" value="NONRIBOSOMAL PEPTIDE SYNTHETASE"/>
    <property type="match status" value="1"/>
</dbReference>
<dbReference type="PROSITE" id="PS50075">
    <property type="entry name" value="CARRIER"/>
    <property type="match status" value="1"/>
</dbReference>
<evidence type="ECO:0000256" key="2">
    <source>
        <dbReference type="ARBA" id="ARBA00022450"/>
    </source>
</evidence>
<dbReference type="InterPro" id="IPR036736">
    <property type="entry name" value="ACP-like_sf"/>
</dbReference>
<dbReference type="Gene3D" id="3.30.559.10">
    <property type="entry name" value="Chloramphenicol acetyltransferase-like domain"/>
    <property type="match status" value="1"/>
</dbReference>
<keyword evidence="4" id="KW-0436">Ligase</keyword>
<dbReference type="Gene3D" id="1.10.1200.10">
    <property type="entry name" value="ACP-like"/>
    <property type="match status" value="1"/>
</dbReference>
<dbReference type="Pfam" id="PF00881">
    <property type="entry name" value="Nitroreductase"/>
    <property type="match status" value="1"/>
</dbReference>
<dbReference type="InterPro" id="IPR025110">
    <property type="entry name" value="AMP-bd_C"/>
</dbReference>
<comment type="caution">
    <text evidence="7">The sequence shown here is derived from an EMBL/GenBank/DDBJ whole genome shotgun (WGS) entry which is preliminary data.</text>
</comment>
<dbReference type="InterPro" id="IPR045851">
    <property type="entry name" value="AMP-bd_C_sf"/>
</dbReference>
<evidence type="ECO:0000256" key="5">
    <source>
        <dbReference type="SAM" id="MobiDB-lite"/>
    </source>
</evidence>
<dbReference type="Pfam" id="PF00668">
    <property type="entry name" value="Condensation"/>
    <property type="match status" value="1"/>
</dbReference>
<protein>
    <submittedName>
        <fullName evidence="7">Amino acid adenylation domain-containing protein</fullName>
    </submittedName>
</protein>
<proteinExistence type="predicted"/>
<dbReference type="SUPFAM" id="SSF52777">
    <property type="entry name" value="CoA-dependent acyltransferases"/>
    <property type="match status" value="2"/>
</dbReference>
<dbReference type="InterPro" id="IPR020806">
    <property type="entry name" value="PKS_PP-bd"/>
</dbReference>
<dbReference type="Pfam" id="PF13193">
    <property type="entry name" value="AMP-binding_C"/>
    <property type="match status" value="1"/>
</dbReference>
<dbReference type="Gene3D" id="3.30.300.30">
    <property type="match status" value="1"/>
</dbReference>
<evidence type="ECO:0000259" key="6">
    <source>
        <dbReference type="PROSITE" id="PS50075"/>
    </source>
</evidence>
<dbReference type="CDD" id="cd02142">
    <property type="entry name" value="McbC_SagB-like_oxidoreductase"/>
    <property type="match status" value="1"/>
</dbReference>
<dbReference type="Pfam" id="PF00550">
    <property type="entry name" value="PP-binding"/>
    <property type="match status" value="1"/>
</dbReference>
<dbReference type="Proteomes" id="UP000621455">
    <property type="component" value="Unassembled WGS sequence"/>
</dbReference>
<dbReference type="Gene3D" id="3.30.559.30">
    <property type="entry name" value="Nonribosomal peptide synthetase, condensation domain"/>
    <property type="match status" value="1"/>
</dbReference>
<dbReference type="InterPro" id="IPR009081">
    <property type="entry name" value="PP-bd_ACP"/>
</dbReference>
<dbReference type="CDD" id="cd12114">
    <property type="entry name" value="A_NRPS_TlmIV_like"/>
    <property type="match status" value="1"/>
</dbReference>
<dbReference type="InterPro" id="IPR000873">
    <property type="entry name" value="AMP-dep_synth/lig_dom"/>
</dbReference>
<dbReference type="SUPFAM" id="SSF47336">
    <property type="entry name" value="ACP-like"/>
    <property type="match status" value="1"/>
</dbReference>
<dbReference type="InterPro" id="IPR023213">
    <property type="entry name" value="CAT-like_dom_sf"/>
</dbReference>
<dbReference type="NCBIfam" id="TIGR01733">
    <property type="entry name" value="AA-adenyl-dom"/>
    <property type="match status" value="1"/>
</dbReference>
<evidence type="ECO:0000256" key="4">
    <source>
        <dbReference type="ARBA" id="ARBA00022598"/>
    </source>
</evidence>
<organism evidence="7 8">
    <name type="scientific">Massilia frigida</name>
    <dbReference type="NCBI Taxonomy" id="2609281"/>
    <lineage>
        <taxon>Bacteria</taxon>
        <taxon>Pseudomonadati</taxon>
        <taxon>Pseudomonadota</taxon>
        <taxon>Betaproteobacteria</taxon>
        <taxon>Burkholderiales</taxon>
        <taxon>Oxalobacteraceae</taxon>
        <taxon>Telluria group</taxon>
        <taxon>Massilia</taxon>
    </lineage>
</organism>
<dbReference type="InterPro" id="IPR010071">
    <property type="entry name" value="AA_adenyl_dom"/>
</dbReference>
<gene>
    <name evidence="7" type="ORF">F2P44_19410</name>
</gene>
<dbReference type="PROSITE" id="PS00455">
    <property type="entry name" value="AMP_BINDING"/>
    <property type="match status" value="1"/>
</dbReference>
<feature type="domain" description="Carrier" evidence="6">
    <location>
        <begin position="1220"/>
        <end position="1295"/>
    </location>
</feature>
<dbReference type="PANTHER" id="PTHR45527:SF10">
    <property type="entry name" value="PYOCHELIN SYNTHASE PCHF"/>
    <property type="match status" value="1"/>
</dbReference>
<dbReference type="Gene3D" id="3.40.50.980">
    <property type="match status" value="2"/>
</dbReference>